<comment type="caution">
    <text evidence="2">The sequence shown here is derived from an EMBL/GenBank/DDBJ whole genome shotgun (WGS) entry which is preliminary data.</text>
</comment>
<evidence type="ECO:0000256" key="1">
    <source>
        <dbReference type="SAM" id="MobiDB-lite"/>
    </source>
</evidence>
<feature type="region of interest" description="Disordered" evidence="1">
    <location>
        <begin position="528"/>
        <end position="559"/>
    </location>
</feature>
<name>A0A6L2M1C0_TANCI</name>
<gene>
    <name evidence="2" type="ORF">Tci_039809</name>
</gene>
<feature type="region of interest" description="Disordered" evidence="1">
    <location>
        <begin position="235"/>
        <end position="280"/>
    </location>
</feature>
<accession>A0A6L2M1C0</accession>
<reference evidence="2" key="1">
    <citation type="journal article" date="2019" name="Sci. Rep.">
        <title>Draft genome of Tanacetum cinerariifolium, the natural source of mosquito coil.</title>
        <authorList>
            <person name="Yamashiro T."/>
            <person name="Shiraishi A."/>
            <person name="Satake H."/>
            <person name="Nakayama K."/>
        </authorList>
    </citation>
    <scope>NUCLEOTIDE SEQUENCE</scope>
</reference>
<feature type="compositionally biased region" description="Basic and acidic residues" evidence="1">
    <location>
        <begin position="528"/>
        <end position="554"/>
    </location>
</feature>
<organism evidence="2">
    <name type="scientific">Tanacetum cinerariifolium</name>
    <name type="common">Dalmatian daisy</name>
    <name type="synonym">Chrysanthemum cinerariifolium</name>
    <dbReference type="NCBI Taxonomy" id="118510"/>
    <lineage>
        <taxon>Eukaryota</taxon>
        <taxon>Viridiplantae</taxon>
        <taxon>Streptophyta</taxon>
        <taxon>Embryophyta</taxon>
        <taxon>Tracheophyta</taxon>
        <taxon>Spermatophyta</taxon>
        <taxon>Magnoliopsida</taxon>
        <taxon>eudicotyledons</taxon>
        <taxon>Gunneridae</taxon>
        <taxon>Pentapetalae</taxon>
        <taxon>asterids</taxon>
        <taxon>campanulids</taxon>
        <taxon>Asterales</taxon>
        <taxon>Asteraceae</taxon>
        <taxon>Asteroideae</taxon>
        <taxon>Anthemideae</taxon>
        <taxon>Anthemidinae</taxon>
        <taxon>Tanacetum</taxon>
    </lineage>
</organism>
<feature type="region of interest" description="Disordered" evidence="1">
    <location>
        <begin position="55"/>
        <end position="91"/>
    </location>
</feature>
<dbReference type="EMBL" id="BKCJ010005638">
    <property type="protein sequence ID" value="GEU67831.1"/>
    <property type="molecule type" value="Genomic_DNA"/>
</dbReference>
<evidence type="ECO:0000313" key="2">
    <source>
        <dbReference type="EMBL" id="GEU67831.1"/>
    </source>
</evidence>
<sequence length="638" mass="71740">MVLAQKDGREIFGMPIPDALLTDAIKEAPYYNEYLEHVTEYQRYLDAKRSKAEEEIVPESPKATKLVKETLDEPSPAKRSKCGLVGKRRKPKSPLKVVGEFADEGVLVKEPAYNEEEANLKRALDLSLKELEKRTQGPARLVVFREPDSRRFQPLPEVHRKGKEKFIKEQAAHDLLTLQTPKKKSLADQFIFQRHTPMSTESFGNAESPSMDAKLTMTNSVMKSDKEVPLVNPEKDASYKDLTEIDTGDQIEGQARPNPGKHDEVQAGPNPGSAAESQSQPSHVVYAGPNLKHMDLKVTDASTQDTPKQMDEEFTTTTYIIIQENLKLPTEDQFFVEKPHEEEHEKTNTESEVQSMVTVPIHQDNSSVPLITIPVIDLTVSQLVSITIQAPLPTSTATTTTVTITTILPLPLHQPQQSTADLTLLQHIENLNIPYQVSKAVDVIVTDVVDWAKQAPLQAHFSDLPAVDMKEIFQQRMFKDKSYEARQKKRKRCDLPRTPYGSPPLQPPPSLPPVGVFAALVQLSNNKDIRNDQLPKANTRKDWGKPLPEKESPETPKPAWTIMSSNMSDVKNNWATTLSSTHATPTKNSLLANIRDMVTFMNWYGRKVNKTMLTQADFKGQDYEVVKAFYLDAVHPQF</sequence>
<feature type="region of interest" description="Disordered" evidence="1">
    <location>
        <begin position="481"/>
        <end position="509"/>
    </location>
</feature>
<dbReference type="InterPro" id="IPR003903">
    <property type="entry name" value="UIM_dom"/>
</dbReference>
<feature type="compositionally biased region" description="Basic residues" evidence="1">
    <location>
        <begin position="78"/>
        <end position="91"/>
    </location>
</feature>
<dbReference type="AlphaFoldDB" id="A0A6L2M1C0"/>
<evidence type="ECO:0008006" key="3">
    <source>
        <dbReference type="Google" id="ProtNLM"/>
    </source>
</evidence>
<dbReference type="PROSITE" id="PS50330">
    <property type="entry name" value="UIM"/>
    <property type="match status" value="1"/>
</dbReference>
<protein>
    <recommendedName>
        <fullName evidence="3">Histone deacetylase 14</fullName>
    </recommendedName>
</protein>
<proteinExistence type="predicted"/>